<evidence type="ECO:0000256" key="12">
    <source>
        <dbReference type="RuleBase" id="RU003357"/>
    </source>
</evidence>
<name>I1YJ81_METFJ</name>
<dbReference type="InterPro" id="IPR012910">
    <property type="entry name" value="Plug_dom"/>
</dbReference>
<evidence type="ECO:0000256" key="8">
    <source>
        <dbReference type="ARBA" id="ARBA00023077"/>
    </source>
</evidence>
<evidence type="ECO:0000256" key="11">
    <source>
        <dbReference type="PROSITE-ProRule" id="PRU01360"/>
    </source>
</evidence>
<dbReference type="InterPro" id="IPR039426">
    <property type="entry name" value="TonB-dep_rcpt-like"/>
</dbReference>
<keyword evidence="8 12" id="KW-0798">TonB box</keyword>
<keyword evidence="4" id="KW-0410">Iron transport</keyword>
<reference evidence="16 17" key="1">
    <citation type="journal article" date="2012" name="J. Bacteriol.">
        <title>Complete genome sequences of Methylophaga sp. strain JAM1 and Methylophaga sp. strain JAM7.</title>
        <authorList>
            <person name="Villeneuve C."/>
            <person name="Martineau C."/>
            <person name="Mauffrey F."/>
            <person name="Villemur R."/>
        </authorList>
    </citation>
    <scope>NUCLEOTIDE SEQUENCE [LARGE SCALE GENOMIC DNA]</scope>
    <source>
        <strain evidence="16 17">JAM7</strain>
    </source>
</reference>
<keyword evidence="5 11" id="KW-0812">Transmembrane</keyword>
<accession>I1YJ81</accession>
<dbReference type="RefSeq" id="WP_014704394.1">
    <property type="nucleotide sequence ID" value="NC_017856.1"/>
</dbReference>
<evidence type="ECO:0000259" key="15">
    <source>
        <dbReference type="Pfam" id="PF07715"/>
    </source>
</evidence>
<proteinExistence type="inferred from homology"/>
<dbReference type="PANTHER" id="PTHR32552">
    <property type="entry name" value="FERRICHROME IRON RECEPTOR-RELATED"/>
    <property type="match status" value="1"/>
</dbReference>
<feature type="chain" id="PRO_5003654668" evidence="13">
    <location>
        <begin position="24"/>
        <end position="713"/>
    </location>
</feature>
<protein>
    <submittedName>
        <fullName evidence="16">TonB-dependent receptor</fullName>
    </submittedName>
</protein>
<evidence type="ECO:0000256" key="5">
    <source>
        <dbReference type="ARBA" id="ARBA00022692"/>
    </source>
</evidence>
<dbReference type="KEGG" id="mec:Q7C_1833"/>
<keyword evidence="7" id="KW-0406">Ion transport</keyword>
<evidence type="ECO:0000259" key="14">
    <source>
        <dbReference type="Pfam" id="PF00593"/>
    </source>
</evidence>
<dbReference type="EMBL" id="CP003380">
    <property type="protein sequence ID" value="AFJ02974.1"/>
    <property type="molecule type" value="Genomic_DNA"/>
</dbReference>
<evidence type="ECO:0000256" key="4">
    <source>
        <dbReference type="ARBA" id="ARBA00022496"/>
    </source>
</evidence>
<dbReference type="Pfam" id="PF00593">
    <property type="entry name" value="TonB_dep_Rec_b-barrel"/>
    <property type="match status" value="1"/>
</dbReference>
<keyword evidence="10 11" id="KW-0998">Cell outer membrane</keyword>
<dbReference type="Pfam" id="PF07715">
    <property type="entry name" value="Plug"/>
    <property type="match status" value="1"/>
</dbReference>
<evidence type="ECO:0000256" key="13">
    <source>
        <dbReference type="SAM" id="SignalP"/>
    </source>
</evidence>
<dbReference type="Gene3D" id="2.40.170.20">
    <property type="entry name" value="TonB-dependent receptor, beta-barrel domain"/>
    <property type="match status" value="1"/>
</dbReference>
<evidence type="ECO:0000256" key="2">
    <source>
        <dbReference type="ARBA" id="ARBA00022448"/>
    </source>
</evidence>
<dbReference type="PATRIC" id="fig|754477.3.peg.1804"/>
<evidence type="ECO:0000256" key="10">
    <source>
        <dbReference type="ARBA" id="ARBA00023237"/>
    </source>
</evidence>
<keyword evidence="6" id="KW-0408">Iron</keyword>
<feature type="domain" description="TonB-dependent receptor-like beta-barrel" evidence="14">
    <location>
        <begin position="296"/>
        <end position="678"/>
    </location>
</feature>
<dbReference type="InterPro" id="IPR000531">
    <property type="entry name" value="Beta-barrel_TonB"/>
</dbReference>
<dbReference type="HOGENOM" id="CLU_008287_15_0_6"/>
<comment type="similarity">
    <text evidence="11 12">Belongs to the TonB-dependent receptor family.</text>
</comment>
<dbReference type="eggNOG" id="COG4774">
    <property type="taxonomic scope" value="Bacteria"/>
</dbReference>
<dbReference type="AlphaFoldDB" id="I1YJ81"/>
<organism evidence="16 17">
    <name type="scientific">Methylophaga frappieri (strain ATCC BAA-2434 / DSM 25690 / JAM7)</name>
    <dbReference type="NCBI Taxonomy" id="754477"/>
    <lineage>
        <taxon>Bacteria</taxon>
        <taxon>Pseudomonadati</taxon>
        <taxon>Pseudomonadota</taxon>
        <taxon>Gammaproteobacteria</taxon>
        <taxon>Thiotrichales</taxon>
        <taxon>Piscirickettsiaceae</taxon>
        <taxon>Methylophaga</taxon>
    </lineage>
</organism>
<dbReference type="OrthoDB" id="7051185at2"/>
<dbReference type="GO" id="GO:0006826">
    <property type="term" value="P:iron ion transport"/>
    <property type="evidence" value="ECO:0007669"/>
    <property type="project" value="UniProtKB-KW"/>
</dbReference>
<evidence type="ECO:0000256" key="9">
    <source>
        <dbReference type="ARBA" id="ARBA00023136"/>
    </source>
</evidence>
<dbReference type="GO" id="GO:0009279">
    <property type="term" value="C:cell outer membrane"/>
    <property type="evidence" value="ECO:0007669"/>
    <property type="project" value="UniProtKB-SubCell"/>
</dbReference>
<evidence type="ECO:0000256" key="6">
    <source>
        <dbReference type="ARBA" id="ARBA00023004"/>
    </source>
</evidence>
<keyword evidence="3 11" id="KW-1134">Transmembrane beta strand</keyword>
<keyword evidence="2 11" id="KW-0813">Transport</keyword>
<dbReference type="CDD" id="cd01347">
    <property type="entry name" value="ligand_gated_channel"/>
    <property type="match status" value="1"/>
</dbReference>
<keyword evidence="16" id="KW-0675">Receptor</keyword>
<gene>
    <name evidence="16" type="ordered locus">Q7C_1833</name>
</gene>
<dbReference type="SUPFAM" id="SSF56935">
    <property type="entry name" value="Porins"/>
    <property type="match status" value="1"/>
</dbReference>
<feature type="domain" description="TonB-dependent receptor plug" evidence="15">
    <location>
        <begin position="44"/>
        <end position="151"/>
    </location>
</feature>
<dbReference type="PROSITE" id="PS52016">
    <property type="entry name" value="TONB_DEPENDENT_REC_3"/>
    <property type="match status" value="1"/>
</dbReference>
<dbReference type="Proteomes" id="UP000009145">
    <property type="component" value="Chromosome"/>
</dbReference>
<evidence type="ECO:0000313" key="16">
    <source>
        <dbReference type="EMBL" id="AFJ02974.1"/>
    </source>
</evidence>
<keyword evidence="9 11" id="KW-0472">Membrane</keyword>
<keyword evidence="17" id="KW-1185">Reference proteome</keyword>
<keyword evidence="13" id="KW-0732">Signal</keyword>
<sequence precursor="true">MSRQSIFPVLILSSMALPGPIAAQNNQIKLPPIEVNADRRGEDLQEQPRAVTVLKKPDLETTPTEPGAGIALHSPGLTFSGFGQPGTDFLNIRGVGPLGYPLSATDHIVAYSVNEVPTSGFGFPASIFDMEQVEVFRGPQGTLFGRNALAGGINFVPHAADGDAEKRLTVEAGTDGHRTADFVAGDWLLPDRLAARVALRYQDFDGDVSNTIANGTEGGASLSAARLSLTAFTDSGWDISTMLQADRRKSHNSYLLYYEHPNFPESGDDRIPEHRRENHQAIFKAEKQFNAVRFTSLTGLQQQDIDGDVGASDAYLYSALTGLPENLFTDQTTDYFLTEERETIFSQEFRLASDDNADFSWVVGANYFQSDYRGERDAKSATQPASNGVTDVDIDTQSWSLFADATWSMTDRLRLSAGIRYGWESQEVDGRYLSNGFAGTVPTFTQSDDIEDHYTTGRLGLSFDLTETTTAYLSWSRGYTAGGYEKLLVGSATGIKTDPFKAATNNTWETGLKFVSADERLKLNAALFHNDVKNGQMFDFEFREGLVYYTFTNQDYRSYGLELDGVYQATDDLQLRGSLTLLDSEMRSVSTTTNTGARNGNEVPLTPAVSATFGFDYQMPIINVNLFDAIVLSADWSYVGKREGDIGNNFKLPEHDIVNARIAWRKGNSSLYVFGHNLLDERPVHFASEYTPDIHTASVGTGKIVGLGLSIAF</sequence>
<dbReference type="InterPro" id="IPR036942">
    <property type="entry name" value="Beta-barrel_TonB_sf"/>
</dbReference>
<feature type="signal peptide" evidence="13">
    <location>
        <begin position="1"/>
        <end position="23"/>
    </location>
</feature>
<dbReference type="PANTHER" id="PTHR32552:SF81">
    <property type="entry name" value="TONB-DEPENDENT OUTER MEMBRANE RECEPTOR"/>
    <property type="match status" value="1"/>
</dbReference>
<dbReference type="STRING" id="754477.Q7C_1833"/>
<evidence type="ECO:0000256" key="3">
    <source>
        <dbReference type="ARBA" id="ARBA00022452"/>
    </source>
</evidence>
<evidence type="ECO:0000256" key="7">
    <source>
        <dbReference type="ARBA" id="ARBA00023065"/>
    </source>
</evidence>
<evidence type="ECO:0000256" key="1">
    <source>
        <dbReference type="ARBA" id="ARBA00004571"/>
    </source>
</evidence>
<comment type="subcellular location">
    <subcellularLocation>
        <location evidence="1 11">Cell outer membrane</location>
        <topology evidence="1 11">Multi-pass membrane protein</topology>
    </subcellularLocation>
</comment>
<evidence type="ECO:0000313" key="17">
    <source>
        <dbReference type="Proteomes" id="UP000009145"/>
    </source>
</evidence>